<feature type="domain" description="FAD-binding" evidence="6">
    <location>
        <begin position="12"/>
        <end position="384"/>
    </location>
</feature>
<name>A0ABR0RY49_9EURO</name>
<gene>
    <name evidence="8" type="ORF">PMZ80_002715</name>
</gene>
<evidence type="ECO:0008006" key="10">
    <source>
        <dbReference type="Google" id="ProtNLM"/>
    </source>
</evidence>
<accession>A0ABR0RY49</accession>
<dbReference type="Pfam" id="PF07976">
    <property type="entry name" value="Phe_hydrox_dim"/>
    <property type="match status" value="1"/>
</dbReference>
<dbReference type="Gene3D" id="3.50.50.60">
    <property type="entry name" value="FAD/NAD(P)-binding domain"/>
    <property type="match status" value="1"/>
</dbReference>
<dbReference type="Gene3D" id="3.40.30.20">
    <property type="match status" value="1"/>
</dbReference>
<dbReference type="PRINTS" id="PR00420">
    <property type="entry name" value="RNGMNOXGNASE"/>
</dbReference>
<dbReference type="Proteomes" id="UP001334248">
    <property type="component" value="Unassembled WGS sequence"/>
</dbReference>
<evidence type="ECO:0000259" key="6">
    <source>
        <dbReference type="Pfam" id="PF01494"/>
    </source>
</evidence>
<keyword evidence="9" id="KW-1185">Reference proteome</keyword>
<dbReference type="InterPro" id="IPR050641">
    <property type="entry name" value="RIFMO-like"/>
</dbReference>
<dbReference type="PANTHER" id="PTHR43004">
    <property type="entry name" value="TRK SYSTEM POTASSIUM UPTAKE PROTEIN"/>
    <property type="match status" value="1"/>
</dbReference>
<keyword evidence="3" id="KW-0285">Flavoprotein</keyword>
<dbReference type="InterPro" id="IPR038220">
    <property type="entry name" value="PHOX_C_sf"/>
</dbReference>
<feature type="domain" description="Phenol hydroxylase-like C-terminal dimerisation" evidence="7">
    <location>
        <begin position="426"/>
        <end position="621"/>
    </location>
</feature>
<evidence type="ECO:0000259" key="7">
    <source>
        <dbReference type="Pfam" id="PF07976"/>
    </source>
</evidence>
<dbReference type="Pfam" id="PF01494">
    <property type="entry name" value="FAD_binding_3"/>
    <property type="match status" value="1"/>
</dbReference>
<dbReference type="SUPFAM" id="SSF51905">
    <property type="entry name" value="FAD/NAD(P)-binding domain"/>
    <property type="match status" value="1"/>
</dbReference>
<organism evidence="8 9">
    <name type="scientific">Knufia obscura</name>
    <dbReference type="NCBI Taxonomy" id="1635080"/>
    <lineage>
        <taxon>Eukaryota</taxon>
        <taxon>Fungi</taxon>
        <taxon>Dikarya</taxon>
        <taxon>Ascomycota</taxon>
        <taxon>Pezizomycotina</taxon>
        <taxon>Eurotiomycetes</taxon>
        <taxon>Chaetothyriomycetidae</taxon>
        <taxon>Chaetothyriales</taxon>
        <taxon>Trichomeriaceae</taxon>
        <taxon>Knufia</taxon>
    </lineage>
</organism>
<comment type="cofactor">
    <cofactor evidence="1">
        <name>FAD</name>
        <dbReference type="ChEBI" id="CHEBI:57692"/>
    </cofactor>
</comment>
<dbReference type="InterPro" id="IPR002938">
    <property type="entry name" value="FAD-bd"/>
</dbReference>
<reference evidence="8 9" key="1">
    <citation type="journal article" date="2023" name="Res Sq">
        <title>Genomic and morphological characterization of Knufia obscura isolated from the Mars 2020 spacecraft assembly facility.</title>
        <authorList>
            <person name="Chander A.M."/>
            <person name="Teixeira M.M."/>
            <person name="Singh N.K."/>
            <person name="Williams M.P."/>
            <person name="Parker C.W."/>
            <person name="Leo P."/>
            <person name="Stajich J.E."/>
            <person name="Torok T."/>
            <person name="Tighe S."/>
            <person name="Mason C.E."/>
            <person name="Venkateswaran K."/>
        </authorList>
    </citation>
    <scope>NUCLEOTIDE SEQUENCE [LARGE SCALE GENOMIC DNA]</scope>
    <source>
        <strain evidence="8 9">CCFEE 5817</strain>
    </source>
</reference>
<comment type="caution">
    <text evidence="8">The sequence shown here is derived from an EMBL/GenBank/DDBJ whole genome shotgun (WGS) entry which is preliminary data.</text>
</comment>
<dbReference type="PANTHER" id="PTHR43004:SF19">
    <property type="entry name" value="BINDING MONOOXYGENASE, PUTATIVE (JCVI)-RELATED"/>
    <property type="match status" value="1"/>
</dbReference>
<dbReference type="InterPro" id="IPR012941">
    <property type="entry name" value="Phe_hydrox_C_dim_dom"/>
</dbReference>
<dbReference type="RefSeq" id="XP_064733600.1">
    <property type="nucleotide sequence ID" value="XM_064871147.1"/>
</dbReference>
<dbReference type="EMBL" id="JAVHJV010000002">
    <property type="protein sequence ID" value="KAK5945510.1"/>
    <property type="molecule type" value="Genomic_DNA"/>
</dbReference>
<evidence type="ECO:0000256" key="5">
    <source>
        <dbReference type="ARBA" id="ARBA00023002"/>
    </source>
</evidence>
<sequence length="622" mass="69049">MAPCLPSDKLTTDTLIIGAGPSGLFTALLLLRYGISDVTIIDKYPIRTLTGHASGLQPRTLEILHTLGLKSQFDINAGGVADTAFWAPKDQDSGISRASAAPEVTNPTIYKRLIIQHQGRTEEVLNAELEKLGHHVKRPFEFLDYEYTEDKDHPVCAYVKDIARGQVQQYHCRYLIGADGANSVTRAASKIESTTHETSDSWLVADCAIKTDFPNIRRRCAIRTPAGNLMLIPSPRNTIRIYMLITNKQDLQDLAASKLDDLPAPLFKETQGRTRTTPLEILLKRLPPILKPYTIQITHIDWISKYVVGQKVIKSFTDNRNVLFVGDACHSHSPKAAQGMNTGIQDAYNLAWKLALILKGRANPSLLETYNSERCHIANQLIDFDTKFAKLFGDQSALNSGDFEKTWKEAQGFTSGLAQEYPAGPLVVPLPAGAASECPCPLIPGQRLAPMSLIRHIDGYHLTSLDTMASLGHFNEVVFAGDISREPRKSEFRRLYEFLTSPGSVLTKYNGLPPEGQDGWLPDDIFSSPPLPLSSGENGKVMNLYVVHTASRFDVELRPDFELWKWNFFEDEGGREHRMHGVETDGPIRVAIVRPDGIVGMVRDGDGGLGREVHRYFGGFMK</sequence>
<dbReference type="SUPFAM" id="SSF54373">
    <property type="entry name" value="FAD-linked reductases, C-terminal domain"/>
    <property type="match status" value="1"/>
</dbReference>
<dbReference type="InterPro" id="IPR036249">
    <property type="entry name" value="Thioredoxin-like_sf"/>
</dbReference>
<evidence type="ECO:0000313" key="8">
    <source>
        <dbReference type="EMBL" id="KAK5945510.1"/>
    </source>
</evidence>
<dbReference type="InterPro" id="IPR036188">
    <property type="entry name" value="FAD/NAD-bd_sf"/>
</dbReference>
<evidence type="ECO:0000256" key="4">
    <source>
        <dbReference type="ARBA" id="ARBA00022827"/>
    </source>
</evidence>
<protein>
    <recommendedName>
        <fullName evidence="10">FAD binding domain-containing protein</fullName>
    </recommendedName>
</protein>
<dbReference type="Gene3D" id="3.30.9.10">
    <property type="entry name" value="D-Amino Acid Oxidase, subunit A, domain 2"/>
    <property type="match status" value="1"/>
</dbReference>
<dbReference type="GeneID" id="89996164"/>
<proteinExistence type="inferred from homology"/>
<evidence type="ECO:0000256" key="2">
    <source>
        <dbReference type="ARBA" id="ARBA00007801"/>
    </source>
</evidence>
<comment type="similarity">
    <text evidence="2">Belongs to the PheA/TfdB FAD monooxygenase family.</text>
</comment>
<keyword evidence="5" id="KW-0560">Oxidoreductase</keyword>
<evidence type="ECO:0000313" key="9">
    <source>
        <dbReference type="Proteomes" id="UP001334248"/>
    </source>
</evidence>
<dbReference type="SUPFAM" id="SSF52833">
    <property type="entry name" value="Thioredoxin-like"/>
    <property type="match status" value="1"/>
</dbReference>
<evidence type="ECO:0000256" key="3">
    <source>
        <dbReference type="ARBA" id="ARBA00022630"/>
    </source>
</evidence>
<evidence type="ECO:0000256" key="1">
    <source>
        <dbReference type="ARBA" id="ARBA00001974"/>
    </source>
</evidence>
<keyword evidence="4" id="KW-0274">FAD</keyword>